<evidence type="ECO:0000313" key="2">
    <source>
        <dbReference type="Proteomes" id="UP000814128"/>
    </source>
</evidence>
<reference evidence="1" key="1">
    <citation type="submission" date="2021-02" db="EMBL/GenBank/DDBJ databases">
        <authorList>
            <consortium name="DOE Joint Genome Institute"/>
            <person name="Ahrendt S."/>
            <person name="Looney B.P."/>
            <person name="Miyauchi S."/>
            <person name="Morin E."/>
            <person name="Drula E."/>
            <person name="Courty P.E."/>
            <person name="Chicoki N."/>
            <person name="Fauchery L."/>
            <person name="Kohler A."/>
            <person name="Kuo A."/>
            <person name="Labutti K."/>
            <person name="Pangilinan J."/>
            <person name="Lipzen A."/>
            <person name="Riley R."/>
            <person name="Andreopoulos W."/>
            <person name="He G."/>
            <person name="Johnson J."/>
            <person name="Barry K.W."/>
            <person name="Grigoriev I.V."/>
            <person name="Nagy L."/>
            <person name="Hibbett D."/>
            <person name="Henrissat B."/>
            <person name="Matheny P.B."/>
            <person name="Labbe J."/>
            <person name="Martin F."/>
        </authorList>
    </citation>
    <scope>NUCLEOTIDE SEQUENCE</scope>
    <source>
        <strain evidence="1">EC-137</strain>
    </source>
</reference>
<proteinExistence type="predicted"/>
<evidence type="ECO:0000313" key="1">
    <source>
        <dbReference type="EMBL" id="KAI0034416.1"/>
    </source>
</evidence>
<reference evidence="1" key="2">
    <citation type="journal article" date="2022" name="New Phytol.">
        <title>Evolutionary transition to the ectomycorrhizal habit in the genomes of a hyperdiverse lineage of mushroom-forming fungi.</title>
        <authorList>
            <person name="Looney B."/>
            <person name="Miyauchi S."/>
            <person name="Morin E."/>
            <person name="Drula E."/>
            <person name="Courty P.E."/>
            <person name="Kohler A."/>
            <person name="Kuo A."/>
            <person name="LaButti K."/>
            <person name="Pangilinan J."/>
            <person name="Lipzen A."/>
            <person name="Riley R."/>
            <person name="Andreopoulos W."/>
            <person name="He G."/>
            <person name="Johnson J."/>
            <person name="Nolan M."/>
            <person name="Tritt A."/>
            <person name="Barry K.W."/>
            <person name="Grigoriev I.V."/>
            <person name="Nagy L.G."/>
            <person name="Hibbett D."/>
            <person name="Henrissat B."/>
            <person name="Matheny P.B."/>
            <person name="Labbe J."/>
            <person name="Martin F.M."/>
        </authorList>
    </citation>
    <scope>NUCLEOTIDE SEQUENCE</scope>
    <source>
        <strain evidence="1">EC-137</strain>
    </source>
</reference>
<dbReference type="EMBL" id="MU273501">
    <property type="protein sequence ID" value="KAI0034416.1"/>
    <property type="molecule type" value="Genomic_DNA"/>
</dbReference>
<keyword evidence="2" id="KW-1185">Reference proteome</keyword>
<sequence length="235" mass="25670">MPPKRKSKVTKADDVPKDAPPAKRPRRRNVPASADNISEKIDALLASDAGEETFASSLGIDLGTSDGLYQLLVASLIFSARINMDIAASTAKLVIEKVPSLKDLKESTWDQRVEWLTEGKYTRYREKTATQLGELAEMLQEKGGSVEAIREAAGKDAQRERKTLKDFKGIGDVGVDIFLRDAQAVFDEVFPFAGKRDLASAKNAGLATTAKGLLEQVGGDKQKFLRLLTALIKHK</sequence>
<comment type="caution">
    <text evidence="1">The sequence shown here is derived from an EMBL/GenBank/DDBJ whole genome shotgun (WGS) entry which is preliminary data.</text>
</comment>
<name>A0ACB8QSS4_9AGAM</name>
<gene>
    <name evidence="1" type="ORF">K488DRAFT_84034</name>
</gene>
<organism evidence="1 2">
    <name type="scientific">Vararia minispora EC-137</name>
    <dbReference type="NCBI Taxonomy" id="1314806"/>
    <lineage>
        <taxon>Eukaryota</taxon>
        <taxon>Fungi</taxon>
        <taxon>Dikarya</taxon>
        <taxon>Basidiomycota</taxon>
        <taxon>Agaricomycotina</taxon>
        <taxon>Agaricomycetes</taxon>
        <taxon>Russulales</taxon>
        <taxon>Lachnocladiaceae</taxon>
        <taxon>Vararia</taxon>
    </lineage>
</organism>
<accession>A0ACB8QSS4</accession>
<protein>
    <submittedName>
        <fullName evidence="1">Uncharacterized protein</fullName>
    </submittedName>
</protein>
<dbReference type="Proteomes" id="UP000814128">
    <property type="component" value="Unassembled WGS sequence"/>
</dbReference>